<dbReference type="EMBL" id="JBHRWO010000004">
    <property type="protein sequence ID" value="MFC3491086.1"/>
    <property type="molecule type" value="Genomic_DNA"/>
</dbReference>
<keyword evidence="1" id="KW-1133">Transmembrane helix</keyword>
<name>A0ABV7PSY1_9ACTN</name>
<evidence type="ECO:0000313" key="3">
    <source>
        <dbReference type="Proteomes" id="UP001595712"/>
    </source>
</evidence>
<evidence type="ECO:0000256" key="1">
    <source>
        <dbReference type="SAM" id="Phobius"/>
    </source>
</evidence>
<accession>A0ABV7PSY1</accession>
<keyword evidence="3" id="KW-1185">Reference proteome</keyword>
<dbReference type="Proteomes" id="UP001595712">
    <property type="component" value="Unassembled WGS sequence"/>
</dbReference>
<protein>
    <submittedName>
        <fullName evidence="2">Uncharacterized protein</fullName>
    </submittedName>
</protein>
<keyword evidence="1" id="KW-0472">Membrane</keyword>
<organism evidence="2 3">
    <name type="scientific">Glycomyces rhizosphaerae</name>
    <dbReference type="NCBI Taxonomy" id="2054422"/>
    <lineage>
        <taxon>Bacteria</taxon>
        <taxon>Bacillati</taxon>
        <taxon>Actinomycetota</taxon>
        <taxon>Actinomycetes</taxon>
        <taxon>Glycomycetales</taxon>
        <taxon>Glycomycetaceae</taxon>
        <taxon>Glycomyces</taxon>
    </lineage>
</organism>
<dbReference type="RefSeq" id="WP_387969339.1">
    <property type="nucleotide sequence ID" value="NZ_JBHRWO010000004.1"/>
</dbReference>
<comment type="caution">
    <text evidence="2">The sequence shown here is derived from an EMBL/GenBank/DDBJ whole genome shotgun (WGS) entry which is preliminary data.</text>
</comment>
<feature type="transmembrane region" description="Helical" evidence="1">
    <location>
        <begin position="17"/>
        <end position="37"/>
    </location>
</feature>
<reference evidence="3" key="1">
    <citation type="journal article" date="2019" name="Int. J. Syst. Evol. Microbiol.">
        <title>The Global Catalogue of Microorganisms (GCM) 10K type strain sequencing project: providing services to taxonomists for standard genome sequencing and annotation.</title>
        <authorList>
            <consortium name="The Broad Institute Genomics Platform"/>
            <consortium name="The Broad Institute Genome Sequencing Center for Infectious Disease"/>
            <person name="Wu L."/>
            <person name="Ma J."/>
        </authorList>
    </citation>
    <scope>NUCLEOTIDE SEQUENCE [LARGE SCALE GENOMIC DNA]</scope>
    <source>
        <strain evidence="3">CGMCC 4.7396</strain>
    </source>
</reference>
<gene>
    <name evidence="2" type="ORF">ACFO8M_01110</name>
</gene>
<sequence length="198" mass="20555">MNDIATAGNAVHGRRRIWVPLAVVGLLLMMTAVEAVFARSQPAGEQLVSGTVIEFGSDRQASVQVGDGWVLDIGASDLNSQLVLVRGDMTVELSSEAFPGNTSPAAMWAGMDRLLNIARHSGVEVWLDSPTEGGTSSGSGELEGSLQIGNRAGKAFVIPDADGAQAVEAKVLAPLHAGDEDWSAAAQLIDSIAFEGES</sequence>
<keyword evidence="1" id="KW-0812">Transmembrane</keyword>
<evidence type="ECO:0000313" key="2">
    <source>
        <dbReference type="EMBL" id="MFC3491086.1"/>
    </source>
</evidence>
<proteinExistence type="predicted"/>